<evidence type="ECO:0000256" key="1">
    <source>
        <dbReference type="SAM" id="MobiDB-lite"/>
    </source>
</evidence>
<evidence type="ECO:0000256" key="2">
    <source>
        <dbReference type="SAM" id="SignalP"/>
    </source>
</evidence>
<reference evidence="3" key="2">
    <citation type="submission" date="2020-09" db="EMBL/GenBank/DDBJ databases">
        <authorList>
            <person name="Sun Q."/>
            <person name="Sedlacek I."/>
        </authorList>
    </citation>
    <scope>NUCLEOTIDE SEQUENCE</scope>
    <source>
        <strain evidence="3">CCM 7897</strain>
    </source>
</reference>
<proteinExistence type="predicted"/>
<accession>A0A917CH33</accession>
<gene>
    <name evidence="3" type="ORF">GCM10007301_54340</name>
</gene>
<reference evidence="3" key="1">
    <citation type="journal article" date="2014" name="Int. J. Syst. Evol. Microbiol.">
        <title>Complete genome sequence of Corynebacterium casei LMG S-19264T (=DSM 44701T), isolated from a smear-ripened cheese.</title>
        <authorList>
            <consortium name="US DOE Joint Genome Institute (JGI-PGF)"/>
            <person name="Walter F."/>
            <person name="Albersmeier A."/>
            <person name="Kalinowski J."/>
            <person name="Ruckert C."/>
        </authorList>
    </citation>
    <scope>NUCLEOTIDE SEQUENCE</scope>
    <source>
        <strain evidence="3">CCM 7897</strain>
    </source>
</reference>
<feature type="signal peptide" evidence="2">
    <location>
        <begin position="1"/>
        <end position="23"/>
    </location>
</feature>
<feature type="chain" id="PRO_5037079831" evidence="2">
    <location>
        <begin position="24"/>
        <end position="90"/>
    </location>
</feature>
<dbReference type="RefSeq" id="WP_188584019.1">
    <property type="nucleotide sequence ID" value="NZ_BMCT01000012.1"/>
</dbReference>
<sequence>MRTMTYAALALAAGLAFSGAASADEYISQANRDNYALSAQGHFPGAAAASQSLLPANAQATVRFAPQGAIQAPAADPHWGPAMEGTPSRL</sequence>
<keyword evidence="2" id="KW-0732">Signal</keyword>
<dbReference type="Proteomes" id="UP000606044">
    <property type="component" value="Unassembled WGS sequence"/>
</dbReference>
<evidence type="ECO:0000313" key="4">
    <source>
        <dbReference type="Proteomes" id="UP000606044"/>
    </source>
</evidence>
<keyword evidence="4" id="KW-1185">Reference proteome</keyword>
<feature type="region of interest" description="Disordered" evidence="1">
    <location>
        <begin position="71"/>
        <end position="90"/>
    </location>
</feature>
<organism evidence="3 4">
    <name type="scientific">Azorhizobium oxalatiphilum</name>
    <dbReference type="NCBI Taxonomy" id="980631"/>
    <lineage>
        <taxon>Bacteria</taxon>
        <taxon>Pseudomonadati</taxon>
        <taxon>Pseudomonadota</taxon>
        <taxon>Alphaproteobacteria</taxon>
        <taxon>Hyphomicrobiales</taxon>
        <taxon>Xanthobacteraceae</taxon>
        <taxon>Azorhizobium</taxon>
    </lineage>
</organism>
<comment type="caution">
    <text evidence="3">The sequence shown here is derived from an EMBL/GenBank/DDBJ whole genome shotgun (WGS) entry which is preliminary data.</text>
</comment>
<dbReference type="AlphaFoldDB" id="A0A917CH33"/>
<protein>
    <submittedName>
        <fullName evidence="3">Uncharacterized protein</fullName>
    </submittedName>
</protein>
<evidence type="ECO:0000313" key="3">
    <source>
        <dbReference type="EMBL" id="GGF87606.1"/>
    </source>
</evidence>
<dbReference type="EMBL" id="BMCT01000012">
    <property type="protein sequence ID" value="GGF87606.1"/>
    <property type="molecule type" value="Genomic_DNA"/>
</dbReference>
<name>A0A917CH33_9HYPH</name>